<dbReference type="PANTHER" id="PTHR30529:SF1">
    <property type="entry name" value="CYTOCHROME B561 HOMOLOG 2"/>
    <property type="match status" value="1"/>
</dbReference>
<keyword evidence="6" id="KW-0479">Metal-binding</keyword>
<proteinExistence type="predicted"/>
<evidence type="ECO:0000256" key="3">
    <source>
        <dbReference type="ARBA" id="ARBA00022448"/>
    </source>
</evidence>
<evidence type="ECO:0000256" key="2">
    <source>
        <dbReference type="ARBA" id="ARBA00004141"/>
    </source>
</evidence>
<keyword evidence="3" id="KW-0813">Transport</keyword>
<keyword evidence="8 11" id="KW-1133">Transmembrane helix</keyword>
<feature type="transmembrane region" description="Helical" evidence="11">
    <location>
        <begin position="145"/>
        <end position="162"/>
    </location>
</feature>
<comment type="cofactor">
    <cofactor evidence="1">
        <name>heme b</name>
        <dbReference type="ChEBI" id="CHEBI:60344"/>
    </cofactor>
</comment>
<name>A0ABS6XHT8_9SPHN</name>
<dbReference type="InterPro" id="IPR052168">
    <property type="entry name" value="Cytochrome_b561_oxidase"/>
</dbReference>
<evidence type="ECO:0000256" key="8">
    <source>
        <dbReference type="ARBA" id="ARBA00022989"/>
    </source>
</evidence>
<keyword evidence="9" id="KW-0408">Iron</keyword>
<keyword evidence="7" id="KW-0249">Electron transport</keyword>
<comment type="caution">
    <text evidence="13">The sequence shown here is derived from an EMBL/GenBank/DDBJ whole genome shotgun (WGS) entry which is preliminary data.</text>
</comment>
<dbReference type="Pfam" id="PF01292">
    <property type="entry name" value="Ni_hydr_CYTB"/>
    <property type="match status" value="1"/>
</dbReference>
<keyword evidence="5 11" id="KW-0812">Transmembrane</keyword>
<organism evidence="13 14">
    <name type="scientific">Stakelama flava</name>
    <dbReference type="NCBI Taxonomy" id="2860338"/>
    <lineage>
        <taxon>Bacteria</taxon>
        <taxon>Pseudomonadati</taxon>
        <taxon>Pseudomonadota</taxon>
        <taxon>Alphaproteobacteria</taxon>
        <taxon>Sphingomonadales</taxon>
        <taxon>Sphingomonadaceae</taxon>
        <taxon>Stakelama</taxon>
    </lineage>
</organism>
<dbReference type="InterPro" id="IPR011577">
    <property type="entry name" value="Cyt_b561_bac/Ni-Hgenase"/>
</dbReference>
<keyword evidence="14" id="KW-1185">Reference proteome</keyword>
<feature type="transmembrane region" description="Helical" evidence="11">
    <location>
        <begin position="47"/>
        <end position="66"/>
    </location>
</feature>
<evidence type="ECO:0000256" key="4">
    <source>
        <dbReference type="ARBA" id="ARBA00022617"/>
    </source>
</evidence>
<feature type="transmembrane region" description="Helical" evidence="11">
    <location>
        <begin position="86"/>
        <end position="108"/>
    </location>
</feature>
<dbReference type="RefSeq" id="WP_219236895.1">
    <property type="nucleotide sequence ID" value="NZ_JAHWZX010000002.1"/>
</dbReference>
<evidence type="ECO:0000313" key="13">
    <source>
        <dbReference type="EMBL" id="MBW4329782.1"/>
    </source>
</evidence>
<evidence type="ECO:0000256" key="10">
    <source>
        <dbReference type="ARBA" id="ARBA00023136"/>
    </source>
</evidence>
<evidence type="ECO:0000256" key="11">
    <source>
        <dbReference type="SAM" id="Phobius"/>
    </source>
</evidence>
<evidence type="ECO:0000259" key="12">
    <source>
        <dbReference type="Pfam" id="PF01292"/>
    </source>
</evidence>
<evidence type="ECO:0000313" key="14">
    <source>
        <dbReference type="Proteomes" id="UP001197214"/>
    </source>
</evidence>
<feature type="domain" description="Cytochrome b561 bacterial/Ni-hydrogenase" evidence="12">
    <location>
        <begin position="10"/>
        <end position="179"/>
    </location>
</feature>
<evidence type="ECO:0000256" key="7">
    <source>
        <dbReference type="ARBA" id="ARBA00022982"/>
    </source>
</evidence>
<gene>
    <name evidence="13" type="ORF">KY084_02695</name>
</gene>
<keyword evidence="4" id="KW-0349">Heme</keyword>
<dbReference type="Proteomes" id="UP001197214">
    <property type="component" value="Unassembled WGS sequence"/>
</dbReference>
<evidence type="ECO:0000256" key="6">
    <source>
        <dbReference type="ARBA" id="ARBA00022723"/>
    </source>
</evidence>
<keyword evidence="10 11" id="KW-0472">Membrane</keyword>
<evidence type="ECO:0000256" key="5">
    <source>
        <dbReference type="ARBA" id="ARBA00022692"/>
    </source>
</evidence>
<reference evidence="13 14" key="1">
    <citation type="submission" date="2021-07" db="EMBL/GenBank/DDBJ databases">
        <title>Stakelama flava sp. nov., a novel endophytic bacterium isolated from branch of Kandelia candel.</title>
        <authorList>
            <person name="Tuo L."/>
        </authorList>
    </citation>
    <scope>NUCLEOTIDE SEQUENCE [LARGE SCALE GENOMIC DNA]</scope>
    <source>
        <strain evidence="13 14">CBK3Z-3</strain>
    </source>
</reference>
<dbReference type="PANTHER" id="PTHR30529">
    <property type="entry name" value="CYTOCHROME B561"/>
    <property type="match status" value="1"/>
</dbReference>
<feature type="transmembrane region" description="Helical" evidence="11">
    <location>
        <begin position="16"/>
        <end position="35"/>
    </location>
</feature>
<accession>A0ABS6XHT8</accession>
<sequence length="187" mass="20642">MARTAFNQRRYSRGAIAFHWIIAVLVIANLIYGLFHESLFKGAGLMPVHMAIGITVLVLSIARLAWRLTHRVPPLPASLPGWEKGLSHLVHWIFYALIILMPLSGWAMTSGGRHPHPVSWFGLFDVPMLPVSGGMAGAGHEFHEIFGYAMAALVVLHIAAALRHQFILRDGVLGRMMPGVEPSGRKR</sequence>
<protein>
    <submittedName>
        <fullName evidence="13">Cytochrome b</fullName>
    </submittedName>
</protein>
<evidence type="ECO:0000256" key="1">
    <source>
        <dbReference type="ARBA" id="ARBA00001970"/>
    </source>
</evidence>
<dbReference type="EMBL" id="JAHWZX010000002">
    <property type="protein sequence ID" value="MBW4329782.1"/>
    <property type="molecule type" value="Genomic_DNA"/>
</dbReference>
<evidence type="ECO:0000256" key="9">
    <source>
        <dbReference type="ARBA" id="ARBA00023004"/>
    </source>
</evidence>
<comment type="subcellular location">
    <subcellularLocation>
        <location evidence="2">Membrane</location>
        <topology evidence="2">Multi-pass membrane protein</topology>
    </subcellularLocation>
</comment>